<name>A0AC34G178_9BILA</name>
<protein>
    <submittedName>
        <fullName evidence="2">Uncharacterized protein</fullName>
    </submittedName>
</protein>
<reference evidence="2" key="1">
    <citation type="submission" date="2022-11" db="UniProtKB">
        <authorList>
            <consortium name="WormBaseParasite"/>
        </authorList>
    </citation>
    <scope>IDENTIFICATION</scope>
</reference>
<evidence type="ECO:0000313" key="1">
    <source>
        <dbReference type="Proteomes" id="UP000887579"/>
    </source>
</evidence>
<dbReference type="Proteomes" id="UP000887579">
    <property type="component" value="Unplaced"/>
</dbReference>
<sequence length="87" mass="10305">MANLLHIACIIFQMDTNNVGNYFLMHLPSLLCIICIPFDAIILWQIFEAKRQIQYRIYHPVEDIVVIEHQQQQHLIPQNQDVHVRVV</sequence>
<dbReference type="WBParaSite" id="ES5_v2.g23603.t1">
    <property type="protein sequence ID" value="ES5_v2.g23603.t1"/>
    <property type="gene ID" value="ES5_v2.g23603"/>
</dbReference>
<accession>A0AC34G178</accession>
<proteinExistence type="predicted"/>
<evidence type="ECO:0000313" key="2">
    <source>
        <dbReference type="WBParaSite" id="ES5_v2.g23603.t1"/>
    </source>
</evidence>
<organism evidence="1 2">
    <name type="scientific">Panagrolaimus sp. ES5</name>
    <dbReference type="NCBI Taxonomy" id="591445"/>
    <lineage>
        <taxon>Eukaryota</taxon>
        <taxon>Metazoa</taxon>
        <taxon>Ecdysozoa</taxon>
        <taxon>Nematoda</taxon>
        <taxon>Chromadorea</taxon>
        <taxon>Rhabditida</taxon>
        <taxon>Tylenchina</taxon>
        <taxon>Panagrolaimomorpha</taxon>
        <taxon>Panagrolaimoidea</taxon>
        <taxon>Panagrolaimidae</taxon>
        <taxon>Panagrolaimus</taxon>
    </lineage>
</organism>